<keyword evidence="2" id="KW-1185">Reference proteome</keyword>
<evidence type="ECO:0000313" key="2">
    <source>
        <dbReference type="Proteomes" id="UP001642484"/>
    </source>
</evidence>
<protein>
    <submittedName>
        <fullName evidence="1">Uncharacterized protein</fullName>
    </submittedName>
</protein>
<gene>
    <name evidence="1" type="ORF">CCMP2556_LOCUS8002</name>
</gene>
<proteinExistence type="predicted"/>
<dbReference type="EMBL" id="CAXAMN010003581">
    <property type="protein sequence ID" value="CAK9005263.1"/>
    <property type="molecule type" value="Genomic_DNA"/>
</dbReference>
<reference evidence="1 2" key="1">
    <citation type="submission" date="2024-02" db="EMBL/GenBank/DDBJ databases">
        <authorList>
            <person name="Chen Y."/>
            <person name="Shah S."/>
            <person name="Dougan E. K."/>
            <person name="Thang M."/>
            <person name="Chan C."/>
        </authorList>
    </citation>
    <scope>NUCLEOTIDE SEQUENCE [LARGE SCALE GENOMIC DNA]</scope>
</reference>
<organism evidence="1 2">
    <name type="scientific">Durusdinium trenchii</name>
    <dbReference type="NCBI Taxonomy" id="1381693"/>
    <lineage>
        <taxon>Eukaryota</taxon>
        <taxon>Sar</taxon>
        <taxon>Alveolata</taxon>
        <taxon>Dinophyceae</taxon>
        <taxon>Suessiales</taxon>
        <taxon>Symbiodiniaceae</taxon>
        <taxon>Durusdinium</taxon>
    </lineage>
</organism>
<name>A0ABP0ISD9_9DINO</name>
<dbReference type="Proteomes" id="UP001642484">
    <property type="component" value="Unassembled WGS sequence"/>
</dbReference>
<sequence>MALGVEEMRQGIECLERNWRWANALAFSAGPVESSDESSISTSSSVGVMEGAEHIHFEAGEALKRLGQELPSESPRLERRSPEVVFKEIEDLAYLVDPVLETSEQVQKLQKIWLLALEIKGSGMTMSMSSSLMTRSLISSDMSMSVTSTRSASPARSHRPRLDIATGSTVGASHSGVRPLQAILLQLINEYYTRLRNDQYRHQVCPHFHNLKRVAPNLGLVLYCRVCGEMKVAIAFSACNHCGDWCICGGCNGKEIDETYVRFTKERVMNAIQDVMQSTQRYQQATLTDTEVRDLKTLVVHACICPNVTADAYRRFVGYVFMLGERHGRLLEAQAFLQMLATEKAESLQRWDDQLARRAAGGLLDSAEKERVATEKHHEILQEFLSKAQEMLGSSSSSSSTVSSTAPVSA</sequence>
<evidence type="ECO:0000313" key="1">
    <source>
        <dbReference type="EMBL" id="CAK9005263.1"/>
    </source>
</evidence>
<comment type="caution">
    <text evidence="1">The sequence shown here is derived from an EMBL/GenBank/DDBJ whole genome shotgun (WGS) entry which is preliminary data.</text>
</comment>
<accession>A0ABP0ISD9</accession>